<organism evidence="2 3">
    <name type="scientific">Methylophaga aminisulfidivorans MP</name>
    <dbReference type="NCBI Taxonomy" id="1026882"/>
    <lineage>
        <taxon>Bacteria</taxon>
        <taxon>Pseudomonadati</taxon>
        <taxon>Pseudomonadota</taxon>
        <taxon>Gammaproteobacteria</taxon>
        <taxon>Thiotrichales</taxon>
        <taxon>Piscirickettsiaceae</taxon>
        <taxon>Methylophaga</taxon>
    </lineage>
</organism>
<evidence type="ECO:0000256" key="1">
    <source>
        <dbReference type="SAM" id="Coils"/>
    </source>
</evidence>
<protein>
    <submittedName>
        <fullName evidence="2">Uncharacterized protein</fullName>
    </submittedName>
</protein>
<comment type="caution">
    <text evidence="2">The sequence shown here is derived from an EMBL/GenBank/DDBJ whole genome shotgun (WGS) entry which is preliminary data.</text>
</comment>
<sequence>MTPEQISHEKALKELRRQKEIIKENHDRALLLAECRDLGIDCSSGTTLEIMEPVEKSQPKNTEFNDVQDIQGLISTPVMNGSDTPVLEAIQNQSAQLKYNGKSEWAMVGNKVGQWQVVHIDASKVRLKNLRNPNTIKTLLLRW</sequence>
<keyword evidence="3" id="KW-1185">Reference proteome</keyword>
<dbReference type="STRING" id="1026882.MAMP_00404"/>
<dbReference type="Proteomes" id="UP000003544">
    <property type="component" value="Unassembled WGS sequence"/>
</dbReference>
<gene>
    <name evidence="2" type="ORF">MAMP_00404</name>
</gene>
<evidence type="ECO:0000313" key="2">
    <source>
        <dbReference type="EMBL" id="EGL53973.1"/>
    </source>
</evidence>
<dbReference type="EMBL" id="AFIG01000002">
    <property type="protein sequence ID" value="EGL53973.1"/>
    <property type="molecule type" value="Genomic_DNA"/>
</dbReference>
<name>F5T0X4_9GAMM</name>
<feature type="coiled-coil region" evidence="1">
    <location>
        <begin position="5"/>
        <end position="32"/>
    </location>
</feature>
<evidence type="ECO:0000313" key="3">
    <source>
        <dbReference type="Proteomes" id="UP000003544"/>
    </source>
</evidence>
<keyword evidence="1" id="KW-0175">Coiled coil</keyword>
<accession>F5T0X4</accession>
<reference evidence="2 3" key="1">
    <citation type="journal article" date="2011" name="J. Bacteriol.">
        <title>Draft genome sequence of Methylophaga aminisulfidivorans MP T.</title>
        <authorList>
            <person name="Han G.H."/>
            <person name="Kim W."/>
            <person name="Chun J."/>
            <person name="Kim S.W."/>
        </authorList>
    </citation>
    <scope>NUCLEOTIDE SEQUENCE [LARGE SCALE GENOMIC DNA]</scope>
    <source>
        <strain evidence="3">MP(T)</strain>
    </source>
</reference>
<proteinExistence type="predicted"/>
<dbReference type="AlphaFoldDB" id="F5T0X4"/>